<evidence type="ECO:0000313" key="10">
    <source>
        <dbReference type="Proteomes" id="UP000654075"/>
    </source>
</evidence>
<evidence type="ECO:0000256" key="2">
    <source>
        <dbReference type="ARBA" id="ARBA00007191"/>
    </source>
</evidence>
<keyword evidence="3" id="KW-0004">4Fe-4S</keyword>
<sequence length="642" mass="67657">MAGAQTSEVDGVLKGFLTDFPTVIGFVVLNADGIPVKWHEQMPYERAVIYAALLSDFVNHCKKCLRELLSGPAESELANVRIRTKEGTEVICVTYTEYTLIVIQNCTGTPFIIEEDGVAAGGGERPTRQELTASRRGNQYVLQFLSSLRLLCLNSVSTCFTWLPSASCQLTSTSCFLTAATVKLAGSSTAKLGPLLRRSPKLSSFASANGLHSDARGLHSDVKSVFDSAALDSASFGHPATGSTSAASSPGVASGEATLWGHLFRHAEFYARHQEAAAWELALEVGPRSSEASSLRGKGLGLVSRVVRADGGAAAGGAKLLLELSGGQRVETAIIIAADRRRKGGPAATICISSQAGCAMACRFCDTGLMGRPAEATATTAFKEAAAAVANGTPGSSKRNLDVAGGASGGKLNLPTWAILEQVLHAEAWVQREMGRDQGPDAASNIVFMGMGEPLLNYNSVLSALRALCQGSARRKVTLSTVGVTPRIESLTRDFPSGLRLALSLHAPTQELREQLLPVAARAWPLQALMQSVRNFEASTGSGVLIEYILLRGVNDEETHADALADLIVREGLQCAGVNLIPYNPTTAGSSAGYEVPSDARCKAFRARLRSLGTPNVTIRFSTKCGRDSASACGQLGLRSVS</sequence>
<evidence type="ECO:0000313" key="9">
    <source>
        <dbReference type="EMBL" id="CAE8623433.1"/>
    </source>
</evidence>
<dbReference type="Pfam" id="PF04055">
    <property type="entry name" value="Radical_SAM"/>
    <property type="match status" value="1"/>
</dbReference>
<reference evidence="9" key="1">
    <citation type="submission" date="2021-02" db="EMBL/GenBank/DDBJ databases">
        <authorList>
            <person name="Dougan E. K."/>
            <person name="Rhodes N."/>
            <person name="Thang M."/>
            <person name="Chan C."/>
        </authorList>
    </citation>
    <scope>NUCLEOTIDE SEQUENCE</scope>
</reference>
<dbReference type="SUPFAM" id="SSF103196">
    <property type="entry name" value="Roadblock/LC7 domain"/>
    <property type="match status" value="1"/>
</dbReference>
<dbReference type="Gene3D" id="3.30.450.30">
    <property type="entry name" value="Dynein light chain 2a, cytoplasmic"/>
    <property type="match status" value="1"/>
</dbReference>
<keyword evidence="4" id="KW-0949">S-adenosyl-L-methionine</keyword>
<dbReference type="PROSITE" id="PS51918">
    <property type="entry name" value="RADICAL_SAM"/>
    <property type="match status" value="1"/>
</dbReference>
<dbReference type="SFLD" id="SFLDS00029">
    <property type="entry name" value="Radical_SAM"/>
    <property type="match status" value="1"/>
</dbReference>
<dbReference type="GO" id="GO:0046872">
    <property type="term" value="F:metal ion binding"/>
    <property type="evidence" value="ECO:0007669"/>
    <property type="project" value="UniProtKB-KW"/>
</dbReference>
<dbReference type="GO" id="GO:0003824">
    <property type="term" value="F:catalytic activity"/>
    <property type="evidence" value="ECO:0007669"/>
    <property type="project" value="InterPro"/>
</dbReference>
<dbReference type="Proteomes" id="UP000654075">
    <property type="component" value="Unassembled WGS sequence"/>
</dbReference>
<evidence type="ECO:0000256" key="3">
    <source>
        <dbReference type="ARBA" id="ARBA00022485"/>
    </source>
</evidence>
<dbReference type="Pfam" id="PF03259">
    <property type="entry name" value="Robl_LC7"/>
    <property type="match status" value="1"/>
</dbReference>
<evidence type="ECO:0000256" key="6">
    <source>
        <dbReference type="ARBA" id="ARBA00023004"/>
    </source>
</evidence>
<dbReference type="PANTHER" id="PTHR30544">
    <property type="entry name" value="23S RRNA METHYLTRANSFERASE"/>
    <property type="match status" value="1"/>
</dbReference>
<dbReference type="OrthoDB" id="538249at2759"/>
<dbReference type="Gene3D" id="3.20.20.70">
    <property type="entry name" value="Aldolase class I"/>
    <property type="match status" value="2"/>
</dbReference>
<evidence type="ECO:0000256" key="7">
    <source>
        <dbReference type="ARBA" id="ARBA00023014"/>
    </source>
</evidence>
<dbReference type="InterPro" id="IPR013785">
    <property type="entry name" value="Aldolase_TIM"/>
</dbReference>
<dbReference type="InterPro" id="IPR058240">
    <property type="entry name" value="rSAM_sf"/>
</dbReference>
<dbReference type="InterPro" id="IPR007197">
    <property type="entry name" value="rSAM"/>
</dbReference>
<keyword evidence="7" id="KW-0411">Iron-sulfur</keyword>
<dbReference type="EMBL" id="CAJNNV010028168">
    <property type="protein sequence ID" value="CAE8623433.1"/>
    <property type="molecule type" value="Genomic_DNA"/>
</dbReference>
<accession>A0A813GEP1</accession>
<dbReference type="SUPFAM" id="SSF102114">
    <property type="entry name" value="Radical SAM enzymes"/>
    <property type="match status" value="1"/>
</dbReference>
<feature type="domain" description="Radical SAM core" evidence="8">
    <location>
        <begin position="344"/>
        <end position="622"/>
    </location>
</feature>
<evidence type="ECO:0000256" key="1">
    <source>
        <dbReference type="ARBA" id="ARBA00001966"/>
    </source>
</evidence>
<dbReference type="CDD" id="cd01335">
    <property type="entry name" value="Radical_SAM"/>
    <property type="match status" value="1"/>
</dbReference>
<dbReference type="InterPro" id="IPR040072">
    <property type="entry name" value="Methyltransferase_A"/>
</dbReference>
<proteinExistence type="inferred from homology"/>
<keyword evidence="5" id="KW-0479">Metal-binding</keyword>
<dbReference type="SMART" id="SM00960">
    <property type="entry name" value="Robl_LC7"/>
    <property type="match status" value="1"/>
</dbReference>
<comment type="cofactor">
    <cofactor evidence="1">
        <name>[4Fe-4S] cluster</name>
        <dbReference type="ChEBI" id="CHEBI:49883"/>
    </cofactor>
</comment>
<dbReference type="GO" id="GO:0030488">
    <property type="term" value="P:tRNA methylation"/>
    <property type="evidence" value="ECO:0007669"/>
    <property type="project" value="TreeGrafter"/>
</dbReference>
<keyword evidence="10" id="KW-1185">Reference proteome</keyword>
<gene>
    <name evidence="9" type="ORF">PGLA1383_LOCUS40700</name>
</gene>
<evidence type="ECO:0000256" key="5">
    <source>
        <dbReference type="ARBA" id="ARBA00022723"/>
    </source>
</evidence>
<comment type="caution">
    <text evidence="9">The sequence shown here is derived from an EMBL/GenBank/DDBJ whole genome shotgun (WGS) entry which is preliminary data.</text>
</comment>
<dbReference type="AlphaFoldDB" id="A0A813GEP1"/>
<protein>
    <recommendedName>
        <fullName evidence="8">Radical SAM core domain-containing protein</fullName>
    </recommendedName>
</protein>
<organism evidence="9 10">
    <name type="scientific">Polarella glacialis</name>
    <name type="common">Dinoflagellate</name>
    <dbReference type="NCBI Taxonomy" id="89957"/>
    <lineage>
        <taxon>Eukaryota</taxon>
        <taxon>Sar</taxon>
        <taxon>Alveolata</taxon>
        <taxon>Dinophyceae</taxon>
        <taxon>Suessiales</taxon>
        <taxon>Suessiaceae</taxon>
        <taxon>Polarella</taxon>
    </lineage>
</organism>
<evidence type="ECO:0000259" key="8">
    <source>
        <dbReference type="PROSITE" id="PS51918"/>
    </source>
</evidence>
<dbReference type="PANTHER" id="PTHR30544:SF8">
    <property type="entry name" value="RADICAL SAM SUPERFAMILY PROTEIN"/>
    <property type="match status" value="1"/>
</dbReference>
<name>A0A813GEP1_POLGL</name>
<dbReference type="InterPro" id="IPR004942">
    <property type="entry name" value="Roadblock/LAMTOR2_dom"/>
</dbReference>
<dbReference type="GO" id="GO:0051539">
    <property type="term" value="F:4 iron, 4 sulfur cluster binding"/>
    <property type="evidence" value="ECO:0007669"/>
    <property type="project" value="UniProtKB-KW"/>
</dbReference>
<keyword evidence="6" id="KW-0408">Iron</keyword>
<dbReference type="GO" id="GO:0070475">
    <property type="term" value="P:rRNA base methylation"/>
    <property type="evidence" value="ECO:0007669"/>
    <property type="project" value="TreeGrafter"/>
</dbReference>
<evidence type="ECO:0000256" key="4">
    <source>
        <dbReference type="ARBA" id="ARBA00022691"/>
    </source>
</evidence>
<comment type="similarity">
    <text evidence="2">Belongs to the GAMAD family.</text>
</comment>